<evidence type="ECO:0000313" key="7">
    <source>
        <dbReference type="Proteomes" id="UP000306102"/>
    </source>
</evidence>
<dbReference type="InterPro" id="IPR050087">
    <property type="entry name" value="AON_synthase_class-II"/>
</dbReference>
<reference evidence="6 7" key="1">
    <citation type="journal article" date="2018" name="Proc. Natl. Acad. Sci. U.S.A.">
        <title>Draft genome sequence of Camellia sinensis var. sinensis provides insights into the evolution of the tea genome and tea quality.</title>
        <authorList>
            <person name="Wei C."/>
            <person name="Yang H."/>
            <person name="Wang S."/>
            <person name="Zhao J."/>
            <person name="Liu C."/>
            <person name="Gao L."/>
            <person name="Xia E."/>
            <person name="Lu Y."/>
            <person name="Tai Y."/>
            <person name="She G."/>
            <person name="Sun J."/>
            <person name="Cao H."/>
            <person name="Tong W."/>
            <person name="Gao Q."/>
            <person name="Li Y."/>
            <person name="Deng W."/>
            <person name="Jiang X."/>
            <person name="Wang W."/>
            <person name="Chen Q."/>
            <person name="Zhang S."/>
            <person name="Li H."/>
            <person name="Wu J."/>
            <person name="Wang P."/>
            <person name="Li P."/>
            <person name="Shi C."/>
            <person name="Zheng F."/>
            <person name="Jian J."/>
            <person name="Huang B."/>
            <person name="Shan D."/>
            <person name="Shi M."/>
            <person name="Fang C."/>
            <person name="Yue Y."/>
            <person name="Li F."/>
            <person name="Li D."/>
            <person name="Wei S."/>
            <person name="Han B."/>
            <person name="Jiang C."/>
            <person name="Yin Y."/>
            <person name="Xia T."/>
            <person name="Zhang Z."/>
            <person name="Bennetzen J.L."/>
            <person name="Zhao S."/>
            <person name="Wan X."/>
        </authorList>
    </citation>
    <scope>NUCLEOTIDE SEQUENCE [LARGE SCALE GENOMIC DNA]</scope>
    <source>
        <strain evidence="7">cv. Shuchazao</strain>
        <tissue evidence="6">Leaf</tissue>
    </source>
</reference>
<dbReference type="InterPro" id="IPR015421">
    <property type="entry name" value="PyrdxlP-dep_Trfase_major"/>
</dbReference>
<comment type="cofactor">
    <cofactor evidence="1">
        <name>pyridoxal 5'-phosphate</name>
        <dbReference type="ChEBI" id="CHEBI:597326"/>
    </cofactor>
</comment>
<dbReference type="Pfam" id="PF00155">
    <property type="entry name" value="Aminotran_1_2"/>
    <property type="match status" value="1"/>
</dbReference>
<keyword evidence="3" id="KW-0808">Transferase</keyword>
<dbReference type="PANTHER" id="PTHR13693">
    <property type="entry name" value="CLASS II AMINOTRANSFERASE/8-AMINO-7-OXONONANOATE SYNTHASE"/>
    <property type="match status" value="1"/>
</dbReference>
<gene>
    <name evidence="6" type="ORF">TEA_013048</name>
</gene>
<dbReference type="InterPro" id="IPR004839">
    <property type="entry name" value="Aminotransferase_I/II_large"/>
</dbReference>
<evidence type="ECO:0000256" key="1">
    <source>
        <dbReference type="ARBA" id="ARBA00001933"/>
    </source>
</evidence>
<keyword evidence="7" id="KW-1185">Reference proteome</keyword>
<comment type="caution">
    <text evidence="6">The sequence shown here is derived from an EMBL/GenBank/DDBJ whole genome shotgun (WGS) entry which is preliminary data.</text>
</comment>
<dbReference type="AlphaFoldDB" id="A0A4V3WJR2"/>
<dbReference type="GO" id="GO:0016740">
    <property type="term" value="F:transferase activity"/>
    <property type="evidence" value="ECO:0007669"/>
    <property type="project" value="UniProtKB-KW"/>
</dbReference>
<evidence type="ECO:0000313" key="6">
    <source>
        <dbReference type="EMBL" id="THF97936.1"/>
    </source>
</evidence>
<dbReference type="Proteomes" id="UP000306102">
    <property type="component" value="Unassembled WGS sequence"/>
</dbReference>
<name>A0A4V3WJR2_CAMSN</name>
<evidence type="ECO:0000256" key="3">
    <source>
        <dbReference type="ARBA" id="ARBA00022679"/>
    </source>
</evidence>
<dbReference type="GO" id="GO:0030170">
    <property type="term" value="F:pyridoxal phosphate binding"/>
    <property type="evidence" value="ECO:0007669"/>
    <property type="project" value="InterPro"/>
</dbReference>
<dbReference type="SUPFAM" id="SSF53383">
    <property type="entry name" value="PLP-dependent transferases"/>
    <property type="match status" value="2"/>
</dbReference>
<dbReference type="GO" id="GO:0009102">
    <property type="term" value="P:biotin biosynthetic process"/>
    <property type="evidence" value="ECO:0007669"/>
    <property type="project" value="TreeGrafter"/>
</dbReference>
<organism evidence="6 7">
    <name type="scientific">Camellia sinensis var. sinensis</name>
    <name type="common">China tea</name>
    <dbReference type="NCBI Taxonomy" id="542762"/>
    <lineage>
        <taxon>Eukaryota</taxon>
        <taxon>Viridiplantae</taxon>
        <taxon>Streptophyta</taxon>
        <taxon>Embryophyta</taxon>
        <taxon>Tracheophyta</taxon>
        <taxon>Spermatophyta</taxon>
        <taxon>Magnoliopsida</taxon>
        <taxon>eudicotyledons</taxon>
        <taxon>Gunneridae</taxon>
        <taxon>Pentapetalae</taxon>
        <taxon>asterids</taxon>
        <taxon>Ericales</taxon>
        <taxon>Theaceae</taxon>
        <taxon>Camellia</taxon>
    </lineage>
</organism>
<accession>A0A4V3WJR2</accession>
<evidence type="ECO:0000256" key="4">
    <source>
        <dbReference type="ARBA" id="ARBA00022898"/>
    </source>
</evidence>
<comment type="similarity">
    <text evidence="2">Belongs to the class-II pyridoxal-phosphate-dependent aminotransferase family. BioF subfamily.</text>
</comment>
<evidence type="ECO:0000256" key="2">
    <source>
        <dbReference type="ARBA" id="ARBA00010008"/>
    </source>
</evidence>
<dbReference type="InterPro" id="IPR015424">
    <property type="entry name" value="PyrdxlP-dep_Trfase"/>
</dbReference>
<feature type="domain" description="Aminotransferase class I/classII large" evidence="5">
    <location>
        <begin position="27"/>
        <end position="109"/>
    </location>
</feature>
<keyword evidence="4" id="KW-0663">Pyridoxal phosphate</keyword>
<protein>
    <recommendedName>
        <fullName evidence="5">Aminotransferase class I/classII large domain-containing protein</fullName>
    </recommendedName>
</protein>
<evidence type="ECO:0000259" key="5">
    <source>
        <dbReference type="Pfam" id="PF00155"/>
    </source>
</evidence>
<dbReference type="EMBL" id="SDRB02012375">
    <property type="protein sequence ID" value="THF97936.1"/>
    <property type="molecule type" value="Genomic_DNA"/>
</dbReference>
<dbReference type="Gene3D" id="3.40.640.10">
    <property type="entry name" value="Type I PLP-dependent aspartate aminotransferase-like (Major domain)"/>
    <property type="match status" value="2"/>
</dbReference>
<proteinExistence type="inferred from homology"/>
<sequence length="198" mass="21615">MALMTTLGNLGSLLAKGRKPLKDERVAIFSDALNHASIIDGIRLAERQGNAEVLVYRHCDMSHLNELLFSCTMKKKVVVTDSMDGDFAPMSELAKLRKRHGFLLVIDDVSLLNLYLPGKKVYLVFSKKLVLLSHLVGLLCTIKRATINLEFFQAHGTFICGKNGGGVAEEFNCESDVDICIGTLSKAAGCHGGFVACR</sequence>
<dbReference type="STRING" id="542762.A0A4V3WJR2"/>
<dbReference type="PANTHER" id="PTHR13693:SF77">
    <property type="entry name" value="8-AMINO-7-OXONONANOATE SYNTHASE"/>
    <property type="match status" value="1"/>
</dbReference>